<comment type="caution">
    <text evidence="2">The sequence shown here is derived from an EMBL/GenBank/DDBJ whole genome shotgun (WGS) entry which is preliminary data.</text>
</comment>
<dbReference type="Proteomes" id="UP000823775">
    <property type="component" value="Unassembled WGS sequence"/>
</dbReference>
<evidence type="ECO:0000313" key="2">
    <source>
        <dbReference type="EMBL" id="MCD7467606.1"/>
    </source>
</evidence>
<protein>
    <submittedName>
        <fullName evidence="2">Uncharacterized protein</fullName>
    </submittedName>
</protein>
<evidence type="ECO:0000313" key="3">
    <source>
        <dbReference type="Proteomes" id="UP000823775"/>
    </source>
</evidence>
<feature type="region of interest" description="Disordered" evidence="1">
    <location>
        <begin position="154"/>
        <end position="199"/>
    </location>
</feature>
<accession>A0ABS8T873</accession>
<dbReference type="EMBL" id="JACEIK010001249">
    <property type="protein sequence ID" value="MCD7467606.1"/>
    <property type="molecule type" value="Genomic_DNA"/>
</dbReference>
<feature type="compositionally biased region" description="Acidic residues" evidence="1">
    <location>
        <begin position="189"/>
        <end position="199"/>
    </location>
</feature>
<organism evidence="2 3">
    <name type="scientific">Datura stramonium</name>
    <name type="common">Jimsonweed</name>
    <name type="synonym">Common thornapple</name>
    <dbReference type="NCBI Taxonomy" id="4076"/>
    <lineage>
        <taxon>Eukaryota</taxon>
        <taxon>Viridiplantae</taxon>
        <taxon>Streptophyta</taxon>
        <taxon>Embryophyta</taxon>
        <taxon>Tracheophyta</taxon>
        <taxon>Spermatophyta</taxon>
        <taxon>Magnoliopsida</taxon>
        <taxon>eudicotyledons</taxon>
        <taxon>Gunneridae</taxon>
        <taxon>Pentapetalae</taxon>
        <taxon>asterids</taxon>
        <taxon>lamiids</taxon>
        <taxon>Solanales</taxon>
        <taxon>Solanaceae</taxon>
        <taxon>Solanoideae</taxon>
        <taxon>Datureae</taxon>
        <taxon>Datura</taxon>
    </lineage>
</organism>
<keyword evidence="3" id="KW-1185">Reference proteome</keyword>
<proteinExistence type="predicted"/>
<feature type="compositionally biased region" description="Acidic residues" evidence="1">
    <location>
        <begin position="157"/>
        <end position="181"/>
    </location>
</feature>
<reference evidence="2 3" key="1">
    <citation type="journal article" date="2021" name="BMC Genomics">
        <title>Datura genome reveals duplications of psychoactive alkaloid biosynthetic genes and high mutation rate following tissue culture.</title>
        <authorList>
            <person name="Rajewski A."/>
            <person name="Carter-House D."/>
            <person name="Stajich J."/>
            <person name="Litt A."/>
        </authorList>
    </citation>
    <scope>NUCLEOTIDE SEQUENCE [LARGE SCALE GENOMIC DNA]</scope>
    <source>
        <strain evidence="2">AR-01</strain>
    </source>
</reference>
<name>A0ABS8T873_DATST</name>
<evidence type="ECO:0000256" key="1">
    <source>
        <dbReference type="SAM" id="MobiDB-lite"/>
    </source>
</evidence>
<gene>
    <name evidence="2" type="ORF">HAX54_005135</name>
</gene>
<sequence>MHQVDKESDDIFHVLVGSLVDVICVKISADVHGKTLTAAEWNAHDYCSNLYLWDDEFAADPSGRTTTTNELASLDEQYLLNEHVPYLCMVGPSFEELLHDGTPTPNSHIFLRKSMMRIMIMRLNLSMIVKRLILSLPRLMMRILMSRQRDLMSSASEVDEYEESDVVDRSDAEDEGVEDDTGLNYSSDGEGDTNGFDEE</sequence>